<accession>A0AAJ0M3G3</accession>
<keyword evidence="23" id="KW-1185">Reference proteome</keyword>
<dbReference type="FunFam" id="3.40.50.720:FF:000410">
    <property type="entry name" value="Peroxisomal multifunctional beta-oxidation protein"/>
    <property type="match status" value="1"/>
</dbReference>
<evidence type="ECO:0000313" key="23">
    <source>
        <dbReference type="Proteomes" id="UP001273166"/>
    </source>
</evidence>
<dbReference type="CDD" id="cd03448">
    <property type="entry name" value="HDE_HSD"/>
    <property type="match status" value="1"/>
</dbReference>
<evidence type="ECO:0000256" key="3">
    <source>
        <dbReference type="ARBA" id="ARBA00006484"/>
    </source>
</evidence>
<dbReference type="CDD" id="cd05353">
    <property type="entry name" value="hydroxyacyl-CoA-like_DH_SDR_c-like"/>
    <property type="match status" value="2"/>
</dbReference>
<keyword evidence="9" id="KW-0521">NADP</keyword>
<dbReference type="InterPro" id="IPR002539">
    <property type="entry name" value="MaoC-like_dom"/>
</dbReference>
<evidence type="ECO:0000256" key="2">
    <source>
        <dbReference type="ARBA" id="ARBA00005005"/>
    </source>
</evidence>
<dbReference type="PRINTS" id="PR00081">
    <property type="entry name" value="GDHRDH"/>
</dbReference>
<organism evidence="22 23">
    <name type="scientific">Chaetomium strumarium</name>
    <dbReference type="NCBI Taxonomy" id="1170767"/>
    <lineage>
        <taxon>Eukaryota</taxon>
        <taxon>Fungi</taxon>
        <taxon>Dikarya</taxon>
        <taxon>Ascomycota</taxon>
        <taxon>Pezizomycotina</taxon>
        <taxon>Sordariomycetes</taxon>
        <taxon>Sordariomycetidae</taxon>
        <taxon>Sordariales</taxon>
        <taxon>Chaetomiaceae</taxon>
        <taxon>Chaetomium</taxon>
    </lineage>
</organism>
<dbReference type="FunFam" id="3.40.50.720:FF:000185">
    <property type="entry name" value="peroxisomal multifunctional enzyme type 2"/>
    <property type="match status" value="1"/>
</dbReference>
<keyword evidence="15" id="KW-0511">Multifunctional enzyme</keyword>
<dbReference type="PROSITE" id="PS00061">
    <property type="entry name" value="ADH_SHORT"/>
    <property type="match status" value="1"/>
</dbReference>
<dbReference type="Gene3D" id="3.10.129.10">
    <property type="entry name" value="Hotdog Thioesterase"/>
    <property type="match status" value="2"/>
</dbReference>
<comment type="catalytic activity">
    <reaction evidence="16">
        <text>a (3R)-3-hydroxyacyl-CoA = a (2E)-enoyl-CoA + H2O</text>
        <dbReference type="Rhea" id="RHEA:26526"/>
        <dbReference type="ChEBI" id="CHEBI:15377"/>
        <dbReference type="ChEBI" id="CHEBI:57319"/>
        <dbReference type="ChEBI" id="CHEBI:58856"/>
        <dbReference type="EC" id="4.2.1.119"/>
    </reaction>
</comment>
<dbReference type="InterPro" id="IPR020904">
    <property type="entry name" value="Sc_DH/Rdtase_CS"/>
</dbReference>
<dbReference type="AlphaFoldDB" id="A0AAJ0M3G3"/>
<dbReference type="PANTHER" id="PTHR45024:SF2">
    <property type="entry name" value="SCP2 DOMAIN-CONTAINING PROTEIN"/>
    <property type="match status" value="1"/>
</dbReference>
<dbReference type="InterPro" id="IPR057326">
    <property type="entry name" value="KR_dom"/>
</dbReference>
<evidence type="ECO:0000256" key="8">
    <source>
        <dbReference type="ARBA" id="ARBA00022832"/>
    </source>
</evidence>
<dbReference type="GO" id="GO:0018812">
    <property type="term" value="F:3-hydroxyacyl-CoA dehydratase activity"/>
    <property type="evidence" value="ECO:0007669"/>
    <property type="project" value="UniProtKB-EC"/>
</dbReference>
<evidence type="ECO:0000256" key="14">
    <source>
        <dbReference type="ARBA" id="ARBA00023239"/>
    </source>
</evidence>
<sequence length="898" mass="96723">MADQLRFDGQVVVVTGAGGGLGKAYATFFASRGASVVVNDLGVSFKGEGKDTKAADVVVNEIKAAGGKAVANYDSVENGDKIIETAIKAFGRIDVLINNAGILRDVSFKNMKDQDWDLIFKVHVKGSYKCARAAWPYFRKQKYGRVINTASAAGLFGNFGQANYSAAKLAMVGFTETLAKEGAKYNIICNVIAPVAASRMTETVMPPDVLALMKPEWVVPLVAVLVHKNNTSESGSIFEVGGGHIAKLRWERSKGLLCKCDESYTPSAVLKKWDRVTDFSSPQYPSGPNDFLALLEESQKLGPNDQGEKIDFTGRVALVTGGGAGIGRAYCLAFAKVGAAVVVNDLANPDDVVNEIKKMGGKAVGAKFSAEDGDAVVKTAIDAFGRIDIVINNAGILRDKAFANMDDSQWDAVMNVHARGTYKVTKAAWPYFLKQKYGRVVNTTSTSGIYGNFGQANYSAAKCAILGFSRALALEGAKYNIYVNTIAPNAGTAMTRTILPEELVQAFKPDYIAPLVLALCSDKVPNPTGGLYEVGSGWVGQTRWQRTGGYGFPVDVPLTPEAVVKHWDAIVTFDNRADHPEKTQDSLQKIMANMENRSGEGKSASGGSNQYLDAIQKALKAEGKGTEFKYTDRDVILYNLGIGAKRTDLRYVFEGNDEFQVIPTFGVIPPFDAETPYNLDDLVPNFSPMMLLHGEQYLEVKKYPIPTSGRLISRAKLLEVVDKGNAAIVKSGVTTVNAETDEELFYNEMTVFLRGCGGFGGQKKPADRGASTAANKPPARAPDAVVEEKTIEEQAAIYRLSGDYNPLHIDPAFAKMGGFKVPILHGLCFFGFAGKAVYEKFGAFKNIKVRFAGTVNPGQTLVTEMWKDGNKVIFQTKVKETGKLAIGGAAAELVPSSS</sequence>
<dbReference type="GeneID" id="87888012"/>
<evidence type="ECO:0000256" key="13">
    <source>
        <dbReference type="ARBA" id="ARBA00023235"/>
    </source>
</evidence>
<dbReference type="EMBL" id="JAUDZG010000003">
    <property type="protein sequence ID" value="KAK3307592.1"/>
    <property type="molecule type" value="Genomic_DNA"/>
</dbReference>
<dbReference type="Pfam" id="PF00106">
    <property type="entry name" value="adh_short"/>
    <property type="match status" value="2"/>
</dbReference>
<evidence type="ECO:0000256" key="10">
    <source>
        <dbReference type="ARBA" id="ARBA00023002"/>
    </source>
</evidence>
<dbReference type="RefSeq" id="XP_062723372.1">
    <property type="nucleotide sequence ID" value="XM_062869183.1"/>
</dbReference>
<comment type="function">
    <text evidence="18">Second trifunctional enzyme acting on the beta-oxidation pathway for fatty acids, possessing hydratase-dehydrogenase-epimerase activities. Converts trans-2-enoyl-CoA via D-3-hydroxyacyl-CoA to 3-ketoacyl-CoA.</text>
</comment>
<dbReference type="SMART" id="SM00822">
    <property type="entry name" value="PKS_KR"/>
    <property type="match status" value="1"/>
</dbReference>
<dbReference type="GO" id="GO:0006631">
    <property type="term" value="P:fatty acid metabolic process"/>
    <property type="evidence" value="ECO:0007669"/>
    <property type="project" value="UniProtKB-KW"/>
</dbReference>
<keyword evidence="13" id="KW-0413">Isomerase</keyword>
<evidence type="ECO:0000313" key="22">
    <source>
        <dbReference type="EMBL" id="KAK3307592.1"/>
    </source>
</evidence>
<dbReference type="EC" id="1.1.1.n12" evidence="5"/>
<evidence type="ECO:0000256" key="12">
    <source>
        <dbReference type="ARBA" id="ARBA00023140"/>
    </source>
</evidence>
<dbReference type="Proteomes" id="UP001273166">
    <property type="component" value="Unassembled WGS sequence"/>
</dbReference>
<comment type="pathway">
    <text evidence="2">Lipid metabolism; fatty acid beta-oxidation.</text>
</comment>
<evidence type="ECO:0000256" key="1">
    <source>
        <dbReference type="ARBA" id="ARBA00004275"/>
    </source>
</evidence>
<gene>
    <name evidence="22" type="ORF">B0T15DRAFT_530637</name>
</gene>
<comment type="subcellular location">
    <subcellularLocation>
        <location evidence="1">Peroxisome</location>
    </subcellularLocation>
</comment>
<dbReference type="Pfam" id="PF01575">
    <property type="entry name" value="MaoC_dehydratas"/>
    <property type="match status" value="1"/>
</dbReference>
<evidence type="ECO:0000256" key="19">
    <source>
        <dbReference type="ARBA" id="ARBA00073871"/>
    </source>
</evidence>
<dbReference type="GO" id="GO:0016491">
    <property type="term" value="F:oxidoreductase activity"/>
    <property type="evidence" value="ECO:0007669"/>
    <property type="project" value="UniProtKB-KW"/>
</dbReference>
<dbReference type="Pfam" id="PF22622">
    <property type="entry name" value="MFE-2_hydrat-2_N"/>
    <property type="match status" value="1"/>
</dbReference>
<dbReference type="PANTHER" id="PTHR45024">
    <property type="entry name" value="DEHYDROGENASES, SHORT CHAIN"/>
    <property type="match status" value="1"/>
</dbReference>
<evidence type="ECO:0000256" key="18">
    <source>
        <dbReference type="ARBA" id="ARBA00055743"/>
    </source>
</evidence>
<dbReference type="Gene3D" id="3.40.50.720">
    <property type="entry name" value="NAD(P)-binding Rossmann-like Domain"/>
    <property type="match status" value="2"/>
</dbReference>
<dbReference type="SUPFAM" id="SSF54637">
    <property type="entry name" value="Thioesterase/thiol ester dehydrase-isomerase"/>
    <property type="match status" value="2"/>
</dbReference>
<name>A0AAJ0M3G3_9PEZI</name>
<keyword evidence="7" id="KW-0677">Repeat</keyword>
<feature type="domain" description="Ketoreductase" evidence="21">
    <location>
        <begin position="315"/>
        <end position="489"/>
    </location>
</feature>
<dbReference type="InterPro" id="IPR002347">
    <property type="entry name" value="SDR_fam"/>
</dbReference>
<comment type="subunit">
    <text evidence="4">Monomer.</text>
</comment>
<reference evidence="22" key="1">
    <citation type="journal article" date="2023" name="Mol. Phylogenet. Evol.">
        <title>Genome-scale phylogeny and comparative genomics of the fungal order Sordariales.</title>
        <authorList>
            <person name="Hensen N."/>
            <person name="Bonometti L."/>
            <person name="Westerberg I."/>
            <person name="Brannstrom I.O."/>
            <person name="Guillou S."/>
            <person name="Cros-Aarteil S."/>
            <person name="Calhoun S."/>
            <person name="Haridas S."/>
            <person name="Kuo A."/>
            <person name="Mondo S."/>
            <person name="Pangilinan J."/>
            <person name="Riley R."/>
            <person name="LaButti K."/>
            <person name="Andreopoulos B."/>
            <person name="Lipzen A."/>
            <person name="Chen C."/>
            <person name="Yan M."/>
            <person name="Daum C."/>
            <person name="Ng V."/>
            <person name="Clum A."/>
            <person name="Steindorff A."/>
            <person name="Ohm R.A."/>
            <person name="Martin F."/>
            <person name="Silar P."/>
            <person name="Natvig D.O."/>
            <person name="Lalanne C."/>
            <person name="Gautier V."/>
            <person name="Ament-Velasquez S.L."/>
            <person name="Kruys A."/>
            <person name="Hutchinson M.I."/>
            <person name="Powell A.J."/>
            <person name="Barry K."/>
            <person name="Miller A.N."/>
            <person name="Grigoriev I.V."/>
            <person name="Debuchy R."/>
            <person name="Gladieux P."/>
            <person name="Hiltunen Thoren M."/>
            <person name="Johannesson H."/>
        </authorList>
    </citation>
    <scope>NUCLEOTIDE SEQUENCE</scope>
    <source>
        <strain evidence="22">CBS 333.67</strain>
    </source>
</reference>
<evidence type="ECO:0000256" key="15">
    <source>
        <dbReference type="ARBA" id="ARBA00023268"/>
    </source>
</evidence>
<dbReference type="SUPFAM" id="SSF51735">
    <property type="entry name" value="NAD(P)-binding Rossmann-fold domains"/>
    <property type="match status" value="2"/>
</dbReference>
<dbReference type="InterPro" id="IPR029069">
    <property type="entry name" value="HotDog_dom_sf"/>
</dbReference>
<comment type="catalytic activity">
    <reaction evidence="17">
        <text>a (3R)-3-hydroxyacyl-CoA + NAD(+) = a 3-oxoacyl-CoA + NADH + H(+)</text>
        <dbReference type="Rhea" id="RHEA:32711"/>
        <dbReference type="ChEBI" id="CHEBI:15378"/>
        <dbReference type="ChEBI" id="CHEBI:57319"/>
        <dbReference type="ChEBI" id="CHEBI:57540"/>
        <dbReference type="ChEBI" id="CHEBI:57945"/>
        <dbReference type="ChEBI" id="CHEBI:90726"/>
        <dbReference type="EC" id="1.1.1.n12"/>
    </reaction>
</comment>
<dbReference type="InterPro" id="IPR054357">
    <property type="entry name" value="MFE-2_N"/>
</dbReference>
<dbReference type="EC" id="4.2.1.119" evidence="6"/>
<dbReference type="FunFam" id="3.10.129.10:FF:000013">
    <property type="entry name" value="Peroxisomal multifunctional enzyme type 2"/>
    <property type="match status" value="1"/>
</dbReference>
<keyword evidence="14" id="KW-0456">Lyase</keyword>
<keyword evidence="11" id="KW-0443">Lipid metabolism</keyword>
<comment type="caution">
    <text evidence="22">The sequence shown here is derived from an EMBL/GenBank/DDBJ whole genome shotgun (WGS) entry which is preliminary data.</text>
</comment>
<dbReference type="InterPro" id="IPR036291">
    <property type="entry name" value="NAD(P)-bd_dom_sf"/>
</dbReference>
<dbReference type="InterPro" id="IPR051687">
    <property type="entry name" value="Peroxisomal_Beta-Oxidation"/>
</dbReference>
<reference evidence="22" key="2">
    <citation type="submission" date="2023-06" db="EMBL/GenBank/DDBJ databases">
        <authorList>
            <consortium name="Lawrence Berkeley National Laboratory"/>
            <person name="Mondo S.J."/>
            <person name="Hensen N."/>
            <person name="Bonometti L."/>
            <person name="Westerberg I."/>
            <person name="Brannstrom I.O."/>
            <person name="Guillou S."/>
            <person name="Cros-Aarteil S."/>
            <person name="Calhoun S."/>
            <person name="Haridas S."/>
            <person name="Kuo A."/>
            <person name="Pangilinan J."/>
            <person name="Riley R."/>
            <person name="Labutti K."/>
            <person name="Andreopoulos B."/>
            <person name="Lipzen A."/>
            <person name="Chen C."/>
            <person name="Yanf M."/>
            <person name="Daum C."/>
            <person name="Ng V."/>
            <person name="Clum A."/>
            <person name="Steindorff A."/>
            <person name="Ohm R."/>
            <person name="Martin F."/>
            <person name="Silar P."/>
            <person name="Natvig D."/>
            <person name="Lalanne C."/>
            <person name="Gautier V."/>
            <person name="Ament-Velasquez S.L."/>
            <person name="Kruys A."/>
            <person name="Hutchinson M.I."/>
            <person name="Powell A.J."/>
            <person name="Barry K."/>
            <person name="Miller A.N."/>
            <person name="Grigoriev I.V."/>
            <person name="Debuchy R."/>
            <person name="Gladieux P."/>
            <person name="Thoren M.H."/>
            <person name="Johannesson H."/>
        </authorList>
    </citation>
    <scope>NUCLEOTIDE SEQUENCE</scope>
    <source>
        <strain evidence="22">CBS 333.67</strain>
    </source>
</reference>
<proteinExistence type="inferred from homology"/>
<keyword evidence="10" id="KW-0560">Oxidoreductase</keyword>
<dbReference type="GO" id="GO:0016853">
    <property type="term" value="F:isomerase activity"/>
    <property type="evidence" value="ECO:0007669"/>
    <property type="project" value="UniProtKB-KW"/>
</dbReference>
<evidence type="ECO:0000256" key="9">
    <source>
        <dbReference type="ARBA" id="ARBA00022857"/>
    </source>
</evidence>
<evidence type="ECO:0000256" key="11">
    <source>
        <dbReference type="ARBA" id="ARBA00023098"/>
    </source>
</evidence>
<keyword evidence="8" id="KW-0276">Fatty acid metabolism</keyword>
<evidence type="ECO:0000256" key="20">
    <source>
        <dbReference type="ARBA" id="ARBA00081853"/>
    </source>
</evidence>
<evidence type="ECO:0000256" key="7">
    <source>
        <dbReference type="ARBA" id="ARBA00022737"/>
    </source>
</evidence>
<evidence type="ECO:0000256" key="4">
    <source>
        <dbReference type="ARBA" id="ARBA00011245"/>
    </source>
</evidence>
<evidence type="ECO:0000256" key="6">
    <source>
        <dbReference type="ARBA" id="ARBA00013156"/>
    </source>
</evidence>
<dbReference type="GO" id="GO:0005777">
    <property type="term" value="C:peroxisome"/>
    <property type="evidence" value="ECO:0007669"/>
    <property type="project" value="UniProtKB-SubCell"/>
</dbReference>
<dbReference type="PRINTS" id="PR00080">
    <property type="entry name" value="SDRFAMILY"/>
</dbReference>
<evidence type="ECO:0000256" key="5">
    <source>
        <dbReference type="ARBA" id="ARBA00012456"/>
    </source>
</evidence>
<evidence type="ECO:0000259" key="21">
    <source>
        <dbReference type="SMART" id="SM00822"/>
    </source>
</evidence>
<keyword evidence="12" id="KW-0576">Peroxisome</keyword>
<evidence type="ECO:0000256" key="16">
    <source>
        <dbReference type="ARBA" id="ARBA00029334"/>
    </source>
</evidence>
<comment type="similarity">
    <text evidence="3">Belongs to the short-chain dehydrogenases/reductases (SDR) family.</text>
</comment>
<evidence type="ECO:0000256" key="17">
    <source>
        <dbReference type="ARBA" id="ARBA00052025"/>
    </source>
</evidence>
<protein>
    <recommendedName>
        <fullName evidence="19">Peroxisomal hydratase-dehydrogenase-epimerase</fullName>
        <ecNumber evidence="5">1.1.1.n12</ecNumber>
        <ecNumber evidence="6">4.2.1.119</ecNumber>
    </recommendedName>
    <alternativeName>
        <fullName evidence="20">Multifunctional beta-oxidation protein</fullName>
    </alternativeName>
</protein>